<dbReference type="GO" id="GO:0017148">
    <property type="term" value="P:negative regulation of translation"/>
    <property type="evidence" value="ECO:0007669"/>
    <property type="project" value="TreeGrafter"/>
</dbReference>
<keyword evidence="2 4" id="KW-0689">Ribosomal protein</keyword>
<protein>
    <recommendedName>
        <fullName evidence="4">Large ribosomal subunit protein uL13c</fullName>
    </recommendedName>
</protein>
<dbReference type="PANTHER" id="PTHR11545:SF41">
    <property type="entry name" value="50S RIBOSOMAL PROTEIN L13, CHLOROPLASTIC"/>
    <property type="match status" value="1"/>
</dbReference>
<geneLocation type="chloroplast" evidence="5"/>
<dbReference type="PIRSF" id="PIRSF002181">
    <property type="entry name" value="Ribosomal_L13"/>
    <property type="match status" value="1"/>
</dbReference>
<dbReference type="GO" id="GO:0003735">
    <property type="term" value="F:structural constituent of ribosome"/>
    <property type="evidence" value="ECO:0007669"/>
    <property type="project" value="InterPro"/>
</dbReference>
<keyword evidence="3 4" id="KW-0687">Ribonucleoprotein</keyword>
<keyword evidence="5" id="KW-0934">Plastid</keyword>
<dbReference type="AlphaFoldDB" id="A0A8A6KIC3"/>
<dbReference type="RefSeq" id="YP_010241885.1">
    <property type="nucleotide sequence ID" value="NC_059929.1"/>
</dbReference>
<dbReference type="GO" id="GO:0009507">
    <property type="term" value="C:chloroplast"/>
    <property type="evidence" value="ECO:0007669"/>
    <property type="project" value="UniProtKB-SubCell"/>
</dbReference>
<dbReference type="NCBIfam" id="TIGR01066">
    <property type="entry name" value="rplM_bact"/>
    <property type="match status" value="1"/>
</dbReference>
<name>A0A8A6KIC3_9STRA</name>
<evidence type="ECO:0000256" key="4">
    <source>
        <dbReference type="HAMAP-Rule" id="MF_01366"/>
    </source>
</evidence>
<comment type="subunit">
    <text evidence="4">Part of the 50S ribosomal subunit.</text>
</comment>
<dbReference type="SUPFAM" id="SSF52161">
    <property type="entry name" value="Ribosomal protein L13"/>
    <property type="match status" value="1"/>
</dbReference>
<comment type="similarity">
    <text evidence="1 4">Belongs to the universal ribosomal protein uL13 family.</text>
</comment>
<dbReference type="GeneID" id="69241293"/>
<organism evidence="5">
    <name type="scientific">Coscinodiscus wailesii</name>
    <dbReference type="NCBI Taxonomy" id="671091"/>
    <lineage>
        <taxon>Eukaryota</taxon>
        <taxon>Sar</taxon>
        <taxon>Stramenopiles</taxon>
        <taxon>Ochrophyta</taxon>
        <taxon>Bacillariophyta</taxon>
        <taxon>Coscinodiscophyceae</taxon>
        <taxon>Coscinodiscophycidae</taxon>
        <taxon>Coscinodiscales</taxon>
        <taxon>Coscinodiscaceae</taxon>
        <taxon>Coscinodiscus</taxon>
    </lineage>
</organism>
<dbReference type="InterPro" id="IPR005822">
    <property type="entry name" value="Ribosomal_uL13"/>
</dbReference>
<dbReference type="Pfam" id="PF00572">
    <property type="entry name" value="Ribosomal_L13"/>
    <property type="match status" value="1"/>
</dbReference>
<keyword evidence="5" id="KW-0150">Chloroplast</keyword>
<evidence type="ECO:0000256" key="2">
    <source>
        <dbReference type="ARBA" id="ARBA00022980"/>
    </source>
</evidence>
<evidence type="ECO:0000256" key="3">
    <source>
        <dbReference type="ARBA" id="ARBA00023274"/>
    </source>
</evidence>
<dbReference type="GO" id="GO:0006412">
    <property type="term" value="P:translation"/>
    <property type="evidence" value="ECO:0007669"/>
    <property type="project" value="UniProtKB-UniRule"/>
</dbReference>
<dbReference type="CDD" id="cd00392">
    <property type="entry name" value="Ribosomal_L13"/>
    <property type="match status" value="1"/>
</dbReference>
<dbReference type="InterPro" id="IPR036899">
    <property type="entry name" value="Ribosomal_uL13_sf"/>
</dbReference>
<accession>A0A8A6KIC3</accession>
<dbReference type="EMBL" id="MW561224">
    <property type="protein sequence ID" value="QTI82800.1"/>
    <property type="molecule type" value="Genomic_DNA"/>
</dbReference>
<dbReference type="HAMAP" id="MF_01366">
    <property type="entry name" value="Ribosomal_uL13"/>
    <property type="match status" value="1"/>
</dbReference>
<evidence type="ECO:0000256" key="1">
    <source>
        <dbReference type="ARBA" id="ARBA00006227"/>
    </source>
</evidence>
<reference evidence="5" key="1">
    <citation type="submission" date="2021-02" db="EMBL/GenBank/DDBJ databases">
        <authorList>
            <person name="Huang H."/>
            <person name="Chen N."/>
        </authorList>
    </citation>
    <scope>NUCLEOTIDE SEQUENCE</scope>
</reference>
<gene>
    <name evidence="4 5" type="primary">rpl13</name>
</gene>
<dbReference type="GO" id="GO:0005762">
    <property type="term" value="C:mitochondrial large ribosomal subunit"/>
    <property type="evidence" value="ECO:0007669"/>
    <property type="project" value="TreeGrafter"/>
</dbReference>
<dbReference type="PANTHER" id="PTHR11545">
    <property type="entry name" value="RIBOSOMAL PROTEIN L13"/>
    <property type="match status" value="1"/>
</dbReference>
<dbReference type="InterPro" id="IPR005823">
    <property type="entry name" value="Ribosomal_uL13_bac-type"/>
</dbReference>
<comment type="subcellular location">
    <subcellularLocation>
        <location evidence="4">Plastid</location>
        <location evidence="4">Chloroplast</location>
    </subcellularLocation>
</comment>
<evidence type="ECO:0000313" key="5">
    <source>
        <dbReference type="EMBL" id="QTI82800.1"/>
    </source>
</evidence>
<sequence>MNKTFIPRSDYTTKKWYVLDASHKPLGRLATIISIILQGKHKVDYDPAVDNGDYLIIINAKNIIIDSWSTGHLKFRVFRPGKPGSSLKKVFEKIPQKIIESAVKNMLPKGSQSSIQNRLKIYEGVDHPHAAQKPIVWEG</sequence>
<proteinExistence type="inferred from homology"/>
<dbReference type="GO" id="GO:0003729">
    <property type="term" value="F:mRNA binding"/>
    <property type="evidence" value="ECO:0007669"/>
    <property type="project" value="TreeGrafter"/>
</dbReference>
<dbReference type="Gene3D" id="3.90.1180.10">
    <property type="entry name" value="Ribosomal protein L13"/>
    <property type="match status" value="1"/>
</dbReference>